<name>A0A9N9GC04_9GLOM</name>
<gene>
    <name evidence="2" type="ORF">FCALED_LOCUS8116</name>
</gene>
<keyword evidence="1" id="KW-1133">Transmembrane helix</keyword>
<evidence type="ECO:0000313" key="2">
    <source>
        <dbReference type="EMBL" id="CAG8591520.1"/>
    </source>
</evidence>
<organism evidence="2 3">
    <name type="scientific">Funneliformis caledonium</name>
    <dbReference type="NCBI Taxonomy" id="1117310"/>
    <lineage>
        <taxon>Eukaryota</taxon>
        <taxon>Fungi</taxon>
        <taxon>Fungi incertae sedis</taxon>
        <taxon>Mucoromycota</taxon>
        <taxon>Glomeromycotina</taxon>
        <taxon>Glomeromycetes</taxon>
        <taxon>Glomerales</taxon>
        <taxon>Glomeraceae</taxon>
        <taxon>Funneliformis</taxon>
    </lineage>
</organism>
<dbReference type="EMBL" id="CAJVPQ010002299">
    <property type="protein sequence ID" value="CAG8591520.1"/>
    <property type="molecule type" value="Genomic_DNA"/>
</dbReference>
<protein>
    <submittedName>
        <fullName evidence="2">11393_t:CDS:1</fullName>
    </submittedName>
</protein>
<dbReference type="OrthoDB" id="2347665at2759"/>
<keyword evidence="1" id="KW-0812">Transmembrane</keyword>
<proteinExistence type="predicted"/>
<evidence type="ECO:0000313" key="3">
    <source>
        <dbReference type="Proteomes" id="UP000789570"/>
    </source>
</evidence>
<keyword evidence="3" id="KW-1185">Reference proteome</keyword>
<feature type="transmembrane region" description="Helical" evidence="1">
    <location>
        <begin position="21"/>
        <end position="42"/>
    </location>
</feature>
<dbReference type="Proteomes" id="UP000789570">
    <property type="component" value="Unassembled WGS sequence"/>
</dbReference>
<comment type="caution">
    <text evidence="2">The sequence shown here is derived from an EMBL/GenBank/DDBJ whole genome shotgun (WGS) entry which is preliminary data.</text>
</comment>
<keyword evidence="1" id="KW-0472">Membrane</keyword>
<dbReference type="AlphaFoldDB" id="A0A9N9GC04"/>
<sequence>YHTKVSSFAAFHDTILSCTDFLTLAMTNAFASLPLYPFLIYWNASLFRIFRERASLSIPVPFPRFRPRDCCVKAEQSVMICGDIQPLTSVELEKWLLKANTGLKDIPSSVSNITEDMVLLNTGFQHILMLRITSGSSDQTIFAIRVISSYVSFLKTTIPVEYWKGLRRGLPQKKSITIIRWPVDIKNMV</sequence>
<evidence type="ECO:0000256" key="1">
    <source>
        <dbReference type="SAM" id="Phobius"/>
    </source>
</evidence>
<reference evidence="2" key="1">
    <citation type="submission" date="2021-06" db="EMBL/GenBank/DDBJ databases">
        <authorList>
            <person name="Kallberg Y."/>
            <person name="Tangrot J."/>
            <person name="Rosling A."/>
        </authorList>
    </citation>
    <scope>NUCLEOTIDE SEQUENCE</scope>
    <source>
        <strain evidence="2">UK204</strain>
    </source>
</reference>
<feature type="non-terminal residue" evidence="2">
    <location>
        <position position="189"/>
    </location>
</feature>
<accession>A0A9N9GC04</accession>